<name>A0A1G8H242_9NOCA</name>
<organism evidence="1 2">
    <name type="scientific">Rhodococcus triatomae</name>
    <dbReference type="NCBI Taxonomy" id="300028"/>
    <lineage>
        <taxon>Bacteria</taxon>
        <taxon>Bacillati</taxon>
        <taxon>Actinomycetota</taxon>
        <taxon>Actinomycetes</taxon>
        <taxon>Mycobacteriales</taxon>
        <taxon>Nocardiaceae</taxon>
        <taxon>Rhodococcus</taxon>
    </lineage>
</organism>
<keyword evidence="2" id="KW-1185">Reference proteome</keyword>
<sequence>MAEVLVQLLPEMLGLVITPGAIIGCILLLHSREPIRNASAFGAGFLVVYVMIAVSALLGGASDPGSTPPETSHGAGLMVGLVFLAVGCWIAGRPPRPDADHPALLRELESAGPRKAFVLGVALGVINPNLFLMISGMSIIASSTVSPTAALVAALLLLIAASLDFLVPIGVYRLLGDRARVGLDRLQAWMLRNSRSLTLAVLFGFGALFTVRGIVDLV</sequence>
<dbReference type="InterPro" id="IPR021315">
    <property type="entry name" value="Gap/Sap"/>
</dbReference>
<dbReference type="AlphaFoldDB" id="A0A1G8H242"/>
<dbReference type="Proteomes" id="UP000183263">
    <property type="component" value="Unassembled WGS sequence"/>
</dbReference>
<accession>A0A1G8H242</accession>
<reference evidence="1 2" key="1">
    <citation type="submission" date="2016-10" db="EMBL/GenBank/DDBJ databases">
        <authorList>
            <person name="de Groot N.N."/>
        </authorList>
    </citation>
    <scope>NUCLEOTIDE SEQUENCE [LARGE SCALE GENOMIC DNA]</scope>
    <source>
        <strain evidence="1 2">DSM 44892</strain>
    </source>
</reference>
<proteinExistence type="predicted"/>
<dbReference type="Pfam" id="PF11139">
    <property type="entry name" value="SfLAP"/>
    <property type="match status" value="1"/>
</dbReference>
<dbReference type="OrthoDB" id="4570412at2"/>
<dbReference type="RefSeq" id="WP_072737248.1">
    <property type="nucleotide sequence ID" value="NZ_CP048813.1"/>
</dbReference>
<evidence type="ECO:0000313" key="2">
    <source>
        <dbReference type="Proteomes" id="UP000183263"/>
    </source>
</evidence>
<evidence type="ECO:0000313" key="1">
    <source>
        <dbReference type="EMBL" id="SDI00703.1"/>
    </source>
</evidence>
<dbReference type="EMBL" id="FNDN01000004">
    <property type="protein sequence ID" value="SDI00703.1"/>
    <property type="molecule type" value="Genomic_DNA"/>
</dbReference>
<gene>
    <name evidence="1" type="ORF">SAMN05444695_104286</name>
</gene>
<protein>
    <submittedName>
        <fullName evidence="1">Sap, sulfolipid-1-addressing protein</fullName>
    </submittedName>
</protein>